<dbReference type="PANTHER" id="PTHR30258">
    <property type="entry name" value="TYPE II SECRETION SYSTEM PROTEIN GSPE-RELATED"/>
    <property type="match status" value="1"/>
</dbReference>
<dbReference type="InterPro" id="IPR001482">
    <property type="entry name" value="T2SS/T4SS_dom"/>
</dbReference>
<name>A0A1H2PRL6_9BURK</name>
<dbReference type="PANTHER" id="PTHR30258:SF1">
    <property type="entry name" value="PROTEIN TRANSPORT PROTEIN HOFB HOMOLOG"/>
    <property type="match status" value="1"/>
</dbReference>
<proteinExistence type="inferred from homology"/>
<evidence type="ECO:0000256" key="4">
    <source>
        <dbReference type="SAM" id="MobiDB-lite"/>
    </source>
</evidence>
<feature type="compositionally biased region" description="Low complexity" evidence="4">
    <location>
        <begin position="36"/>
        <end position="66"/>
    </location>
</feature>
<feature type="domain" description="Bacterial type II secretion system protein E" evidence="5">
    <location>
        <begin position="316"/>
        <end position="330"/>
    </location>
</feature>
<dbReference type="PROSITE" id="PS00662">
    <property type="entry name" value="T2SP_E"/>
    <property type="match status" value="1"/>
</dbReference>
<reference evidence="7" key="1">
    <citation type="submission" date="2016-09" db="EMBL/GenBank/DDBJ databases">
        <authorList>
            <person name="Varghese N."/>
            <person name="Submissions S."/>
        </authorList>
    </citation>
    <scope>NUCLEOTIDE SEQUENCE [LARGE SCALE GENOMIC DNA]</scope>
    <source>
        <strain evidence="7">JS23</strain>
    </source>
</reference>
<organism evidence="6 7">
    <name type="scientific">Chitinasiproducens palmae</name>
    <dbReference type="NCBI Taxonomy" id="1770053"/>
    <lineage>
        <taxon>Bacteria</taxon>
        <taxon>Pseudomonadati</taxon>
        <taxon>Pseudomonadota</taxon>
        <taxon>Betaproteobacteria</taxon>
        <taxon>Burkholderiales</taxon>
        <taxon>Burkholderiaceae</taxon>
        <taxon>Chitinasiproducens</taxon>
    </lineage>
</organism>
<evidence type="ECO:0000256" key="2">
    <source>
        <dbReference type="ARBA" id="ARBA00022741"/>
    </source>
</evidence>
<evidence type="ECO:0000313" key="6">
    <source>
        <dbReference type="EMBL" id="SDV49570.1"/>
    </source>
</evidence>
<dbReference type="CDD" id="cd01129">
    <property type="entry name" value="PulE-GspE-like"/>
    <property type="match status" value="1"/>
</dbReference>
<keyword evidence="2" id="KW-0547">Nucleotide-binding</keyword>
<dbReference type="GO" id="GO:0005524">
    <property type="term" value="F:ATP binding"/>
    <property type="evidence" value="ECO:0007669"/>
    <property type="project" value="UniProtKB-KW"/>
</dbReference>
<keyword evidence="3" id="KW-0067">ATP-binding</keyword>
<evidence type="ECO:0000256" key="1">
    <source>
        <dbReference type="ARBA" id="ARBA00006611"/>
    </source>
</evidence>
<dbReference type="OrthoDB" id="5790493at2"/>
<evidence type="ECO:0000313" key="7">
    <source>
        <dbReference type="Proteomes" id="UP000243719"/>
    </source>
</evidence>
<feature type="region of interest" description="Disordered" evidence="4">
    <location>
        <begin position="1"/>
        <end position="79"/>
    </location>
</feature>
<dbReference type="AlphaFoldDB" id="A0A1H2PRL6"/>
<dbReference type="Proteomes" id="UP000243719">
    <property type="component" value="Unassembled WGS sequence"/>
</dbReference>
<dbReference type="Gene3D" id="3.30.450.90">
    <property type="match status" value="1"/>
</dbReference>
<dbReference type="Gene3D" id="3.40.50.300">
    <property type="entry name" value="P-loop containing nucleotide triphosphate hydrolases"/>
    <property type="match status" value="1"/>
</dbReference>
<accession>A0A1H2PRL6</accession>
<dbReference type="Pfam" id="PF00437">
    <property type="entry name" value="T2SSE"/>
    <property type="match status" value="1"/>
</dbReference>
<feature type="compositionally biased region" description="Pro residues" evidence="4">
    <location>
        <begin position="67"/>
        <end position="76"/>
    </location>
</feature>
<evidence type="ECO:0000259" key="5">
    <source>
        <dbReference type="PROSITE" id="PS00662"/>
    </source>
</evidence>
<dbReference type="InterPro" id="IPR027417">
    <property type="entry name" value="P-loop_NTPase"/>
</dbReference>
<protein>
    <submittedName>
        <fullName evidence="6">Type IV pilus assembly protein PilB</fullName>
    </submittedName>
</protein>
<gene>
    <name evidence="6" type="ORF">SAMN05216551_108199</name>
</gene>
<dbReference type="SUPFAM" id="SSF52540">
    <property type="entry name" value="P-loop containing nucleoside triphosphate hydrolases"/>
    <property type="match status" value="1"/>
</dbReference>
<dbReference type="EMBL" id="FNLO01000008">
    <property type="protein sequence ID" value="SDV49570.1"/>
    <property type="molecule type" value="Genomic_DNA"/>
</dbReference>
<sequence>MSSPLLRAPSRDADAIPPCRSQATSPSAAQPVAQLVASSVATPSASQAVSPAAPSSVSGKPDAPAEPASPPWPPDRLPARAYPVATLSHARQEIERDIAASASGEWAPRSNPNSPAAHLLDEVAAAAYARGASDIHFEPLERGWRVRLRIDGYLHELLRPSLHLREPLLSRLKVMARLDISERRLPQDGRLKLDSAIGPLAFRVNTLPTMFGEKAVLRRLDTLPPSLDLSELGFDARQRVTVEAALRAATGMIVVTGPTGSGKTLSLFSFLQILNRETLNVCTVEDPAEIHLPGLNQVSVQEKMGFDFATALRAFLRQDPDVIMVGEIRDVETADVALKAAQTGHRVLTTLHTNDAPSALTRLADIGVAAYRLAAGIRLITAQRLLRRLCEACKAPLLLGRTTLLAAGWPEYRLRAPLSAYRPVGCPSCYGLGYRGRIGVHQLMPVTGALQSLIAERAPLGELVAAARREGMSTLREAALDKVAEGTTSLEEAIVATDGER</sequence>
<dbReference type="GO" id="GO:0016887">
    <property type="term" value="F:ATP hydrolysis activity"/>
    <property type="evidence" value="ECO:0007669"/>
    <property type="project" value="TreeGrafter"/>
</dbReference>
<dbReference type="STRING" id="1770053.SAMN05216551_108199"/>
<evidence type="ECO:0000256" key="3">
    <source>
        <dbReference type="ARBA" id="ARBA00022840"/>
    </source>
</evidence>
<keyword evidence="7" id="KW-1185">Reference proteome</keyword>
<dbReference type="GO" id="GO:0005886">
    <property type="term" value="C:plasma membrane"/>
    <property type="evidence" value="ECO:0007669"/>
    <property type="project" value="TreeGrafter"/>
</dbReference>
<comment type="similarity">
    <text evidence="1">Belongs to the GSP E family.</text>
</comment>